<dbReference type="GeneID" id="84590265"/>
<proteinExistence type="predicted"/>
<sequence length="93" mass="10471">MWSKEQLYTEEQQRLLKHNKFTSSLTSGSTPLQININIPSSQSPQPAGSSFWAFEDAPNSIKDDLNNVPGLLEAAVEEYATWHLSRVGTESYR</sequence>
<dbReference type="AlphaFoldDB" id="A0AAJ8BXB8"/>
<reference evidence="1" key="2">
    <citation type="submission" date="2025-08" db="UniProtKB">
        <authorList>
            <consortium name="RefSeq"/>
        </authorList>
    </citation>
    <scope>IDENTIFICATION</scope>
</reference>
<protein>
    <submittedName>
        <fullName evidence="1">Uncharacterized protein</fullName>
    </submittedName>
</protein>
<dbReference type="RefSeq" id="XP_059605102.1">
    <property type="nucleotide sequence ID" value="XM_059746165.1"/>
</dbReference>
<dbReference type="KEGG" id="ang:An02g03060"/>
<accession>A0AAJ8BXB8</accession>
<organism evidence="1">
    <name type="scientific">Aspergillus niger</name>
    <dbReference type="NCBI Taxonomy" id="5061"/>
    <lineage>
        <taxon>Eukaryota</taxon>
        <taxon>Fungi</taxon>
        <taxon>Dikarya</taxon>
        <taxon>Ascomycota</taxon>
        <taxon>Pezizomycotina</taxon>
        <taxon>Eurotiomycetes</taxon>
        <taxon>Eurotiomycetidae</taxon>
        <taxon>Eurotiales</taxon>
        <taxon>Aspergillaceae</taxon>
        <taxon>Aspergillus</taxon>
        <taxon>Aspergillus subgen. Circumdati</taxon>
    </lineage>
</organism>
<evidence type="ECO:0000313" key="1">
    <source>
        <dbReference type="RefSeq" id="XP_059605102.1"/>
    </source>
</evidence>
<gene>
    <name evidence="1" type="ORF">An02g03060</name>
</gene>
<name>A0AAJ8BXB8_ASPNG</name>
<dbReference type="VEuPathDB" id="FungiDB:An02g03060"/>
<reference evidence="1" key="1">
    <citation type="submission" date="2025-02" db="EMBL/GenBank/DDBJ databases">
        <authorList>
            <consortium name="NCBI Genome Project"/>
        </authorList>
    </citation>
    <scope>NUCLEOTIDE SEQUENCE</scope>
</reference>